<dbReference type="InterPro" id="IPR013525">
    <property type="entry name" value="ABC2_TM"/>
</dbReference>
<feature type="transmembrane region" description="Helical" evidence="6">
    <location>
        <begin position="120"/>
        <end position="145"/>
    </location>
</feature>
<dbReference type="PIRSF" id="PIRSF006648">
    <property type="entry name" value="DrrB"/>
    <property type="match status" value="1"/>
</dbReference>
<reference evidence="8 9" key="1">
    <citation type="submission" date="2024-02" db="EMBL/GenBank/DDBJ databases">
        <title>Lysinimicrobium sediminis NBRC 112286.</title>
        <authorList>
            <person name="Ichikawa N."/>
            <person name="Katano-Makiyama Y."/>
            <person name="Hidaka K."/>
        </authorList>
    </citation>
    <scope>NUCLEOTIDE SEQUENCE [LARGE SCALE GENOMIC DNA]</scope>
    <source>
        <strain evidence="8 9">NBRC 112286</strain>
    </source>
</reference>
<dbReference type="PANTHER" id="PTHR43229">
    <property type="entry name" value="NODULATION PROTEIN J"/>
    <property type="match status" value="1"/>
</dbReference>
<evidence type="ECO:0000313" key="9">
    <source>
        <dbReference type="Proteomes" id="UP001426770"/>
    </source>
</evidence>
<keyword evidence="6" id="KW-1003">Cell membrane</keyword>
<dbReference type="Proteomes" id="UP001426770">
    <property type="component" value="Unassembled WGS sequence"/>
</dbReference>
<keyword evidence="3 6" id="KW-1133">Transmembrane helix</keyword>
<keyword evidence="2 6" id="KW-0812">Transmembrane</keyword>
<proteinExistence type="inferred from homology"/>
<dbReference type="EMBL" id="BAABRR010000006">
    <property type="protein sequence ID" value="GAA5518990.1"/>
    <property type="molecule type" value="Genomic_DNA"/>
</dbReference>
<comment type="caution">
    <text evidence="8">The sequence shown here is derived from an EMBL/GenBank/DDBJ whole genome shotgun (WGS) entry which is preliminary data.</text>
</comment>
<dbReference type="InterPro" id="IPR047817">
    <property type="entry name" value="ABC2_TM_bact-type"/>
</dbReference>
<evidence type="ECO:0000256" key="5">
    <source>
        <dbReference type="ARBA" id="ARBA00023251"/>
    </source>
</evidence>
<feature type="transmembrane region" description="Helical" evidence="6">
    <location>
        <begin position="43"/>
        <end position="63"/>
    </location>
</feature>
<evidence type="ECO:0000256" key="1">
    <source>
        <dbReference type="ARBA" id="ARBA00004141"/>
    </source>
</evidence>
<feature type="transmembrane region" description="Helical" evidence="6">
    <location>
        <begin position="190"/>
        <end position="209"/>
    </location>
</feature>
<dbReference type="Pfam" id="PF01061">
    <property type="entry name" value="ABC2_membrane"/>
    <property type="match status" value="1"/>
</dbReference>
<dbReference type="RefSeq" id="WP_286214946.1">
    <property type="nucleotide sequence ID" value="NZ_AP027736.1"/>
</dbReference>
<feature type="transmembrane region" description="Helical" evidence="6">
    <location>
        <begin position="157"/>
        <end position="178"/>
    </location>
</feature>
<feature type="transmembrane region" description="Helical" evidence="6">
    <location>
        <begin position="253"/>
        <end position="271"/>
    </location>
</feature>
<evidence type="ECO:0000256" key="3">
    <source>
        <dbReference type="ARBA" id="ARBA00022989"/>
    </source>
</evidence>
<feature type="domain" description="ABC transmembrane type-2" evidence="7">
    <location>
        <begin position="40"/>
        <end position="277"/>
    </location>
</feature>
<feature type="transmembrane region" description="Helical" evidence="6">
    <location>
        <begin position="75"/>
        <end position="99"/>
    </location>
</feature>
<dbReference type="InterPro" id="IPR051784">
    <property type="entry name" value="Nod_factor_ABC_transporter"/>
</dbReference>
<keyword evidence="9" id="KW-1185">Reference proteome</keyword>
<keyword evidence="5" id="KW-0046">Antibiotic resistance</keyword>
<dbReference type="PANTHER" id="PTHR43229:SF2">
    <property type="entry name" value="NODULATION PROTEIN J"/>
    <property type="match status" value="1"/>
</dbReference>
<evidence type="ECO:0000256" key="2">
    <source>
        <dbReference type="ARBA" id="ARBA00022692"/>
    </source>
</evidence>
<evidence type="ECO:0000256" key="6">
    <source>
        <dbReference type="RuleBase" id="RU361157"/>
    </source>
</evidence>
<name>A0ABP9WGU9_9MICO</name>
<comment type="subcellular location">
    <subcellularLocation>
        <location evidence="6">Cell membrane</location>
        <topology evidence="6">Multi-pass membrane protein</topology>
    </subcellularLocation>
    <subcellularLocation>
        <location evidence="1">Membrane</location>
        <topology evidence="1">Multi-pass membrane protein</topology>
    </subcellularLocation>
</comment>
<evidence type="ECO:0000313" key="8">
    <source>
        <dbReference type="EMBL" id="GAA5518990.1"/>
    </source>
</evidence>
<comment type="similarity">
    <text evidence="6">Belongs to the ABC-2 integral membrane protein family.</text>
</comment>
<accession>A0ABP9WGU9</accession>
<evidence type="ECO:0000256" key="4">
    <source>
        <dbReference type="ARBA" id="ARBA00023136"/>
    </source>
</evidence>
<sequence>MTATTASSPRTPDTRPTPTWMSMTHNRFVVEVKEFVRSREQMIFIFAFPMLFLLLFGSVFGGQVLEPTDVTFAQYFLPGMIATGIANTGFQSLAMSIAIDRDEDVLKRIYASPLPTTSFFAARIAQVLVVSIIQIAVLIALGVAIYDVALPTDAGRWWTFTWVFLLGTAASTTLGFAMSSLLRNAKAGSAIVTPIVLVLQFTSGVFLVYTQLPVFLQRFAEIFPLKWLAQGMRSVFLPEDFAMAEARGSWEHPATAIVLTLWVIVGLFLAIRTFRWMRHDDH</sequence>
<keyword evidence="6" id="KW-0813">Transport</keyword>
<dbReference type="PROSITE" id="PS51012">
    <property type="entry name" value="ABC_TM2"/>
    <property type="match status" value="1"/>
</dbReference>
<keyword evidence="4 6" id="KW-0472">Membrane</keyword>
<gene>
    <name evidence="8" type="ORF">Lsed01_01425</name>
</gene>
<protein>
    <recommendedName>
        <fullName evidence="6">Transport permease protein</fullName>
    </recommendedName>
</protein>
<dbReference type="InterPro" id="IPR000412">
    <property type="entry name" value="ABC_2_transport"/>
</dbReference>
<organism evidence="8 9">
    <name type="scientific">Demequina sediminis</name>
    <dbReference type="NCBI Taxonomy" id="1930058"/>
    <lineage>
        <taxon>Bacteria</taxon>
        <taxon>Bacillati</taxon>
        <taxon>Actinomycetota</taxon>
        <taxon>Actinomycetes</taxon>
        <taxon>Micrococcales</taxon>
        <taxon>Demequinaceae</taxon>
        <taxon>Demequina</taxon>
    </lineage>
</organism>
<evidence type="ECO:0000259" key="7">
    <source>
        <dbReference type="PROSITE" id="PS51012"/>
    </source>
</evidence>